<evidence type="ECO:0000313" key="2">
    <source>
        <dbReference type="Proteomes" id="UP000031938"/>
    </source>
</evidence>
<proteinExistence type="predicted"/>
<name>A0A0C2W1Y3_9BACL</name>
<gene>
    <name evidence="1" type="ORF">KP78_06370</name>
</gene>
<protein>
    <submittedName>
        <fullName evidence="1">Uncharacterized protein</fullName>
    </submittedName>
</protein>
<dbReference type="AlphaFoldDB" id="A0A0C2W1Y3"/>
<dbReference type="STRING" id="889306.KP78_06370"/>
<dbReference type="Proteomes" id="UP000031938">
    <property type="component" value="Unassembled WGS sequence"/>
</dbReference>
<reference evidence="1 2" key="1">
    <citation type="submission" date="2015-01" db="EMBL/GenBank/DDBJ databases">
        <title>Genome sequencing of Jeotgalibacillus soli.</title>
        <authorList>
            <person name="Goh K.M."/>
            <person name="Chan K.-G."/>
            <person name="Yaakop A.S."/>
            <person name="Ee R."/>
            <person name="Gan H.M."/>
            <person name="Chan C.S."/>
        </authorList>
    </citation>
    <scope>NUCLEOTIDE SEQUENCE [LARGE SCALE GENOMIC DNA]</scope>
    <source>
        <strain evidence="1 2">P9</strain>
    </source>
</reference>
<accession>A0A0C2W1Y3</accession>
<keyword evidence="2" id="KW-1185">Reference proteome</keyword>
<organism evidence="1 2">
    <name type="scientific">Jeotgalibacillus soli</name>
    <dbReference type="NCBI Taxonomy" id="889306"/>
    <lineage>
        <taxon>Bacteria</taxon>
        <taxon>Bacillati</taxon>
        <taxon>Bacillota</taxon>
        <taxon>Bacilli</taxon>
        <taxon>Bacillales</taxon>
        <taxon>Caryophanaceae</taxon>
        <taxon>Jeotgalibacillus</taxon>
    </lineage>
</organism>
<dbReference type="EMBL" id="JXRP01000008">
    <property type="protein sequence ID" value="KIL50636.1"/>
    <property type="molecule type" value="Genomic_DNA"/>
</dbReference>
<sequence length="48" mass="5429">MDRVFSESIETLCISMTPFDQSGGVLFERTMMFRDDMCGIAELKDSTS</sequence>
<comment type="caution">
    <text evidence="1">The sequence shown here is derived from an EMBL/GenBank/DDBJ whole genome shotgun (WGS) entry which is preliminary data.</text>
</comment>
<evidence type="ECO:0000313" key="1">
    <source>
        <dbReference type="EMBL" id="KIL50636.1"/>
    </source>
</evidence>